<keyword evidence="5" id="KW-1185">Reference proteome</keyword>
<dbReference type="SMART" id="SM00271">
    <property type="entry name" value="DnaJ"/>
    <property type="match status" value="1"/>
</dbReference>
<dbReference type="CDD" id="cd06257">
    <property type="entry name" value="DnaJ"/>
    <property type="match status" value="1"/>
</dbReference>
<dbReference type="STRING" id="7168.A0A182NY88"/>
<dbReference type="InterPro" id="IPR036869">
    <property type="entry name" value="J_dom_sf"/>
</dbReference>
<dbReference type="Gene3D" id="1.10.287.110">
    <property type="entry name" value="DnaJ domain"/>
    <property type="match status" value="1"/>
</dbReference>
<reference evidence="4" key="2">
    <citation type="submission" date="2020-05" db="UniProtKB">
        <authorList>
            <consortium name="EnsemblMetazoa"/>
        </authorList>
    </citation>
    <scope>IDENTIFICATION</scope>
    <source>
        <strain evidence="4">WRAIR2</strain>
    </source>
</reference>
<evidence type="ECO:0000256" key="1">
    <source>
        <dbReference type="ARBA" id="ARBA00010476"/>
    </source>
</evidence>
<reference evidence="5" key="1">
    <citation type="submission" date="2013-03" db="EMBL/GenBank/DDBJ databases">
        <title>The Genome Sequence of Anopheles dirus WRAIR2.</title>
        <authorList>
            <consortium name="The Broad Institute Genomics Platform"/>
            <person name="Neafsey D.E."/>
            <person name="Walton C."/>
            <person name="Walker B."/>
            <person name="Young S.K."/>
            <person name="Zeng Q."/>
            <person name="Gargeya S."/>
            <person name="Fitzgerald M."/>
            <person name="Haas B."/>
            <person name="Abouelleil A."/>
            <person name="Allen A.W."/>
            <person name="Alvarado L."/>
            <person name="Arachchi H.M."/>
            <person name="Berlin A.M."/>
            <person name="Chapman S.B."/>
            <person name="Gainer-Dewar J."/>
            <person name="Goldberg J."/>
            <person name="Griggs A."/>
            <person name="Gujja S."/>
            <person name="Hansen M."/>
            <person name="Howarth C."/>
            <person name="Imamovic A."/>
            <person name="Ireland A."/>
            <person name="Larimer J."/>
            <person name="McCowan C."/>
            <person name="Murphy C."/>
            <person name="Pearson M."/>
            <person name="Poon T.W."/>
            <person name="Priest M."/>
            <person name="Roberts A."/>
            <person name="Saif S."/>
            <person name="Shea T."/>
            <person name="Sisk P."/>
            <person name="Sykes S."/>
            <person name="Wortman J."/>
            <person name="Nusbaum C."/>
            <person name="Birren B."/>
        </authorList>
    </citation>
    <scope>NUCLEOTIDE SEQUENCE [LARGE SCALE GENOMIC DNA]</scope>
    <source>
        <strain evidence="5">WRAIR2</strain>
    </source>
</reference>
<dbReference type="GO" id="GO:0001671">
    <property type="term" value="F:ATPase activator activity"/>
    <property type="evidence" value="ECO:0007669"/>
    <property type="project" value="InterPro"/>
</dbReference>
<evidence type="ECO:0000313" key="5">
    <source>
        <dbReference type="Proteomes" id="UP000075884"/>
    </source>
</evidence>
<dbReference type="GO" id="GO:0044571">
    <property type="term" value="P:[2Fe-2S] cluster assembly"/>
    <property type="evidence" value="ECO:0007669"/>
    <property type="project" value="InterPro"/>
</dbReference>
<dbReference type="GO" id="GO:0005739">
    <property type="term" value="C:mitochondrion"/>
    <property type="evidence" value="ECO:0007669"/>
    <property type="project" value="TreeGrafter"/>
</dbReference>
<proteinExistence type="inferred from homology"/>
<dbReference type="InterPro" id="IPR001623">
    <property type="entry name" value="DnaJ_domain"/>
</dbReference>
<evidence type="ECO:0000259" key="3">
    <source>
        <dbReference type="PROSITE" id="PS50076"/>
    </source>
</evidence>
<dbReference type="SUPFAM" id="SSF46565">
    <property type="entry name" value="Chaperone J-domain"/>
    <property type="match status" value="1"/>
</dbReference>
<dbReference type="PANTHER" id="PTHR14021:SF15">
    <property type="entry name" value="IRON-SULFUR CLUSTER CO-CHAPERONE PROTEIN HSCB"/>
    <property type="match status" value="1"/>
</dbReference>
<evidence type="ECO:0000256" key="2">
    <source>
        <dbReference type="ARBA" id="ARBA00023186"/>
    </source>
</evidence>
<dbReference type="NCBIfam" id="TIGR00714">
    <property type="entry name" value="hscB"/>
    <property type="match status" value="1"/>
</dbReference>
<dbReference type="InterPro" id="IPR004640">
    <property type="entry name" value="HscB"/>
</dbReference>
<dbReference type="VEuPathDB" id="VectorBase:ADIR014791"/>
<dbReference type="Gene3D" id="1.20.1280.20">
    <property type="entry name" value="HscB, C-terminal domain"/>
    <property type="match status" value="1"/>
</dbReference>
<keyword evidence="2" id="KW-0143">Chaperone</keyword>
<dbReference type="InterPro" id="IPR009073">
    <property type="entry name" value="HscB_oligo_C"/>
</dbReference>
<dbReference type="AlphaFoldDB" id="A0A182NY88"/>
<feature type="domain" description="J" evidence="3">
    <location>
        <begin position="58"/>
        <end position="130"/>
    </location>
</feature>
<dbReference type="PROSITE" id="PS50076">
    <property type="entry name" value="DNAJ_2"/>
    <property type="match status" value="1"/>
</dbReference>
<protein>
    <recommendedName>
        <fullName evidence="3">J domain-containing protein</fullName>
    </recommendedName>
</protein>
<dbReference type="GO" id="GO:0051259">
    <property type="term" value="P:protein complex oligomerization"/>
    <property type="evidence" value="ECO:0007669"/>
    <property type="project" value="InterPro"/>
</dbReference>
<dbReference type="EnsemblMetazoa" id="ADIR014791-RA">
    <property type="protein sequence ID" value="ADIR014791-PA"/>
    <property type="gene ID" value="ADIR014791"/>
</dbReference>
<dbReference type="SUPFAM" id="SSF47144">
    <property type="entry name" value="HSC20 (HSCB), C-terminal oligomerisation domain"/>
    <property type="match status" value="1"/>
</dbReference>
<dbReference type="HAMAP" id="MF_00682">
    <property type="entry name" value="HscB"/>
    <property type="match status" value="1"/>
</dbReference>
<comment type="similarity">
    <text evidence="1">Belongs to the HscB family.</text>
</comment>
<dbReference type="InterPro" id="IPR036386">
    <property type="entry name" value="HscB_C_sf"/>
</dbReference>
<sequence>MIRIHRGLRKWIHLPKSQSSRMMSAAGKQCWKCSSHDVKNTFFCASCGVLRETSINDDYFKMLNLDKEFNIDGQKLTQNYRQIQSIIHPDKFSQKSEHEKAIALEWSSLINKAYKTLSRSIDRGKYLLALNGISISEENSSVDKEFLLKMMDVNESVEEAQTMDELKSIGSDVSIEIEELNSKLTELFHINDMNGAKEVIIRLKYVINIDSTIKEKMLHLKLNS</sequence>
<dbReference type="GO" id="GO:0051087">
    <property type="term" value="F:protein-folding chaperone binding"/>
    <property type="evidence" value="ECO:0007669"/>
    <property type="project" value="InterPro"/>
</dbReference>
<dbReference type="Pfam" id="PF07743">
    <property type="entry name" value="HSCB_C"/>
    <property type="match status" value="1"/>
</dbReference>
<organism evidence="4 5">
    <name type="scientific">Anopheles dirus</name>
    <dbReference type="NCBI Taxonomy" id="7168"/>
    <lineage>
        <taxon>Eukaryota</taxon>
        <taxon>Metazoa</taxon>
        <taxon>Ecdysozoa</taxon>
        <taxon>Arthropoda</taxon>
        <taxon>Hexapoda</taxon>
        <taxon>Insecta</taxon>
        <taxon>Pterygota</taxon>
        <taxon>Neoptera</taxon>
        <taxon>Endopterygota</taxon>
        <taxon>Diptera</taxon>
        <taxon>Nematocera</taxon>
        <taxon>Culicoidea</taxon>
        <taxon>Culicidae</taxon>
        <taxon>Anophelinae</taxon>
        <taxon>Anopheles</taxon>
    </lineage>
</organism>
<dbReference type="PANTHER" id="PTHR14021">
    <property type="entry name" value="IRON-SULFUR CLUSTER CO-CHAPERONE PROTEIN HSCB"/>
    <property type="match status" value="1"/>
</dbReference>
<name>A0A182NY88_9DIPT</name>
<dbReference type="Proteomes" id="UP000075884">
    <property type="component" value="Unassembled WGS sequence"/>
</dbReference>
<evidence type="ECO:0000313" key="4">
    <source>
        <dbReference type="EnsemblMetazoa" id="ADIR014791-PA"/>
    </source>
</evidence>
<accession>A0A182NY88</accession>